<dbReference type="Proteomes" id="UP000249467">
    <property type="component" value="Unassembled WGS sequence"/>
</dbReference>
<dbReference type="EMBL" id="QBML01000047">
    <property type="protein sequence ID" value="PZO35943.1"/>
    <property type="molecule type" value="Genomic_DNA"/>
</dbReference>
<gene>
    <name evidence="2" type="ORF">DCF19_22775</name>
</gene>
<reference evidence="2 3" key="1">
    <citation type="submission" date="2018-04" db="EMBL/GenBank/DDBJ databases">
        <authorList>
            <person name="Go L.Y."/>
            <person name="Mitchell J.A."/>
        </authorList>
    </citation>
    <scope>NUCLEOTIDE SEQUENCE [LARGE SCALE GENOMIC DNA]</scope>
    <source>
        <strain evidence="2">ULC066bin1</strain>
    </source>
</reference>
<dbReference type="Pfam" id="PF10047">
    <property type="entry name" value="DUF2281"/>
    <property type="match status" value="1"/>
</dbReference>
<protein>
    <recommendedName>
        <fullName evidence="1">DUF2281 domain-containing protein</fullName>
    </recommendedName>
</protein>
<sequence>MLENIQEEIDTLPTEAQELLLDFIHILKKRYASLKISQPLFLNDIPSATHQRQKGSAKGKLIIHTEDDEHLKDFQEYMPQ</sequence>
<dbReference type="InterPro" id="IPR018739">
    <property type="entry name" value="DUF2281"/>
</dbReference>
<feature type="domain" description="DUF2281" evidence="1">
    <location>
        <begin position="5"/>
        <end position="77"/>
    </location>
</feature>
<proteinExistence type="predicted"/>
<reference evidence="2 3" key="2">
    <citation type="submission" date="2018-06" db="EMBL/GenBank/DDBJ databases">
        <title>Metagenomic assembly of (sub)arctic Cyanobacteria and their associated microbiome from non-axenic cultures.</title>
        <authorList>
            <person name="Baurain D."/>
        </authorList>
    </citation>
    <scope>NUCLEOTIDE SEQUENCE [LARGE SCALE GENOMIC DNA]</scope>
    <source>
        <strain evidence="2">ULC066bin1</strain>
    </source>
</reference>
<evidence type="ECO:0000259" key="1">
    <source>
        <dbReference type="Pfam" id="PF10047"/>
    </source>
</evidence>
<evidence type="ECO:0000313" key="2">
    <source>
        <dbReference type="EMBL" id="PZO35943.1"/>
    </source>
</evidence>
<organism evidence="2 3">
    <name type="scientific">Pseudanabaena frigida</name>
    <dbReference type="NCBI Taxonomy" id="945775"/>
    <lineage>
        <taxon>Bacteria</taxon>
        <taxon>Bacillati</taxon>
        <taxon>Cyanobacteriota</taxon>
        <taxon>Cyanophyceae</taxon>
        <taxon>Pseudanabaenales</taxon>
        <taxon>Pseudanabaenaceae</taxon>
        <taxon>Pseudanabaena</taxon>
    </lineage>
</organism>
<evidence type="ECO:0000313" key="3">
    <source>
        <dbReference type="Proteomes" id="UP000249467"/>
    </source>
</evidence>
<accession>A0A2W4VSX5</accession>
<comment type="caution">
    <text evidence="2">The sequence shown here is derived from an EMBL/GenBank/DDBJ whole genome shotgun (WGS) entry which is preliminary data.</text>
</comment>
<name>A0A2W4VSX5_9CYAN</name>
<dbReference type="AlphaFoldDB" id="A0A2W4VSX5"/>